<dbReference type="Proteomes" id="UP000028924">
    <property type="component" value="Unassembled WGS sequence"/>
</dbReference>
<dbReference type="STRING" id="3075.A0A087SU61"/>
<keyword evidence="4" id="KW-1185">Reference proteome</keyword>
<dbReference type="InterPro" id="IPR050484">
    <property type="entry name" value="Transf_Hexapept/Carb_Anhydrase"/>
</dbReference>
<dbReference type="OrthoDB" id="25818at2759"/>
<dbReference type="InterPro" id="IPR011004">
    <property type="entry name" value="Trimer_LpxA-like_sf"/>
</dbReference>
<comment type="similarity">
    <text evidence="1">Belongs to the gamma-class carbonic anhydrase family.</text>
</comment>
<dbReference type="PANTHER" id="PTHR13061:SF29">
    <property type="entry name" value="GAMMA CARBONIC ANHYDRASE-LIKE 1, MITOCHONDRIAL-RELATED"/>
    <property type="match status" value="1"/>
</dbReference>
<dbReference type="AlphaFoldDB" id="A0A087SU61"/>
<dbReference type="RefSeq" id="XP_011402318.1">
    <property type="nucleotide sequence ID" value="XM_011404016.1"/>
</dbReference>
<dbReference type="SMR" id="A0A087SU61"/>
<accession>A0A087SU61</accession>
<dbReference type="Gene3D" id="2.160.10.10">
    <property type="entry name" value="Hexapeptide repeat proteins"/>
    <property type="match status" value="1"/>
</dbReference>
<comment type="subcellular location">
    <subcellularLocation>
        <location evidence="2">Mitochondrion membrane</location>
        <topology evidence="2">Peripheral membrane protein</topology>
        <orientation evidence="2">Matrix side</orientation>
    </subcellularLocation>
</comment>
<dbReference type="GeneID" id="23613032"/>
<dbReference type="CDD" id="cd04645">
    <property type="entry name" value="LbH_gamma_CA_like"/>
    <property type="match status" value="1"/>
</dbReference>
<organism evidence="3 4">
    <name type="scientific">Auxenochlorella protothecoides</name>
    <name type="common">Green microalga</name>
    <name type="synonym">Chlorella protothecoides</name>
    <dbReference type="NCBI Taxonomy" id="3075"/>
    <lineage>
        <taxon>Eukaryota</taxon>
        <taxon>Viridiplantae</taxon>
        <taxon>Chlorophyta</taxon>
        <taxon>core chlorophytes</taxon>
        <taxon>Trebouxiophyceae</taxon>
        <taxon>Chlorellales</taxon>
        <taxon>Chlorellaceae</taxon>
        <taxon>Auxenochlorella</taxon>
    </lineage>
</organism>
<proteinExistence type="inferred from homology"/>
<gene>
    <name evidence="3" type="ORF">F751_1641</name>
</gene>
<evidence type="ECO:0000256" key="1">
    <source>
        <dbReference type="ARBA" id="ARBA00023595"/>
    </source>
</evidence>
<dbReference type="KEGG" id="apro:F751_1641"/>
<name>A0A087SU61_AUXPR</name>
<protein>
    <submittedName>
        <fullName evidence="3">Gamma carbonic anhydrase-like 1, mitochondrial</fullName>
    </submittedName>
</protein>
<dbReference type="GO" id="GO:0031966">
    <property type="term" value="C:mitochondrial membrane"/>
    <property type="evidence" value="ECO:0007669"/>
    <property type="project" value="UniProtKB-SubCell"/>
</dbReference>
<evidence type="ECO:0000313" key="4">
    <source>
        <dbReference type="Proteomes" id="UP000028924"/>
    </source>
</evidence>
<dbReference type="eggNOG" id="ENOG502QQV5">
    <property type="taxonomic scope" value="Eukaryota"/>
</dbReference>
<dbReference type="SUPFAM" id="SSF51161">
    <property type="entry name" value="Trimeric LpxA-like enzymes"/>
    <property type="match status" value="1"/>
</dbReference>
<dbReference type="PANTHER" id="PTHR13061">
    <property type="entry name" value="DYNACTIN SUBUNIT P25"/>
    <property type="match status" value="1"/>
</dbReference>
<dbReference type="EMBL" id="KL662189">
    <property type="protein sequence ID" value="KFM29265.1"/>
    <property type="molecule type" value="Genomic_DNA"/>
</dbReference>
<sequence length="273" mass="28719">MALRRASAQLWGRCLAVQRAEFPGAAAQRVFTTSSSSHTSIHIEEEVYNRQRQLIPLGNRVPSLAPDAWVAPSAVVIGDVDLYDQASIWYGAVLRGDLNTIKVGAFSNVQDRTVIHAASSSPTGLPAATTIGHYVTVGQGCLLRSVTLEDQVVVGDRCVLLEGSLVERQSVLAPGSVLPPGRRVPAGELWAGNPARFVRKLSRDEAAGIVPLANSMAPAVDQHASEFTPVSFAYAEAEALRAILKPGAALADAAALGDGSAIPPQPLPAPHKD</sequence>
<evidence type="ECO:0000256" key="2">
    <source>
        <dbReference type="ARBA" id="ARBA00034694"/>
    </source>
</evidence>
<dbReference type="InterPro" id="IPR047324">
    <property type="entry name" value="LbH_gamma_CA-like"/>
</dbReference>
<reference evidence="3 4" key="1">
    <citation type="journal article" date="2014" name="BMC Genomics">
        <title>Oil accumulation mechanisms of the oleaginous microalga Chlorella protothecoides revealed through its genome, transcriptomes, and proteomes.</title>
        <authorList>
            <person name="Gao C."/>
            <person name="Wang Y."/>
            <person name="Shen Y."/>
            <person name="Yan D."/>
            <person name="He X."/>
            <person name="Dai J."/>
            <person name="Wu Q."/>
        </authorList>
    </citation>
    <scope>NUCLEOTIDE SEQUENCE [LARGE SCALE GENOMIC DNA]</scope>
    <source>
        <strain evidence="3 4">0710</strain>
    </source>
</reference>
<evidence type="ECO:0000313" key="3">
    <source>
        <dbReference type="EMBL" id="KFM29265.1"/>
    </source>
</evidence>